<accession>A0ABV6JBR8</accession>
<protein>
    <recommendedName>
        <fullName evidence="5">LysM domain-containing protein</fullName>
    </recommendedName>
</protein>
<feature type="compositionally biased region" description="Polar residues" evidence="1">
    <location>
        <begin position="32"/>
        <end position="44"/>
    </location>
</feature>
<sequence length="265" mass="27809">MNKYLKTMSITAALAVMIPLSAYAATSATTSNIPGDSSIKTKTASEMGHRGGGHGKTGGIVSQEVLDLLKLDQDGLNEKLAAGKTLAQVAEAQSVTREQLKQALTTAFDNRQKEKKSQFTSRLDTMIDSTKPLEGKGSRGRFDFNKVNLDEVAGLLGLSDSELETALTSGKSLADLAKDKGVEVQNVIDALKAAIVNEINQAVEDGQLTQEQAGKQTAGAAERAENIVNGQDHVRGGGHRGGFEGKAPSKSSTSSTTEEDSGSET</sequence>
<feature type="region of interest" description="Disordered" evidence="1">
    <location>
        <begin position="28"/>
        <end position="58"/>
    </location>
</feature>
<dbReference type="Proteomes" id="UP001589818">
    <property type="component" value="Unassembled WGS sequence"/>
</dbReference>
<evidence type="ECO:0000256" key="2">
    <source>
        <dbReference type="SAM" id="SignalP"/>
    </source>
</evidence>
<evidence type="ECO:0000256" key="1">
    <source>
        <dbReference type="SAM" id="MobiDB-lite"/>
    </source>
</evidence>
<gene>
    <name evidence="3" type="ORF">ACFFJ8_18355</name>
</gene>
<dbReference type="RefSeq" id="WP_204821600.1">
    <property type="nucleotide sequence ID" value="NZ_JANHOF010000014.1"/>
</dbReference>
<evidence type="ECO:0000313" key="4">
    <source>
        <dbReference type="Proteomes" id="UP001589818"/>
    </source>
</evidence>
<comment type="caution">
    <text evidence="3">The sequence shown here is derived from an EMBL/GenBank/DDBJ whole genome shotgun (WGS) entry which is preliminary data.</text>
</comment>
<dbReference type="EMBL" id="JBHLVF010000033">
    <property type="protein sequence ID" value="MFC0393327.1"/>
    <property type="molecule type" value="Genomic_DNA"/>
</dbReference>
<feature type="chain" id="PRO_5046240737" description="LysM domain-containing protein" evidence="2">
    <location>
        <begin position="25"/>
        <end position="265"/>
    </location>
</feature>
<keyword evidence="4" id="KW-1185">Reference proteome</keyword>
<name>A0ABV6JBR8_9BACL</name>
<feature type="signal peptide" evidence="2">
    <location>
        <begin position="1"/>
        <end position="24"/>
    </location>
</feature>
<feature type="region of interest" description="Disordered" evidence="1">
    <location>
        <begin position="207"/>
        <end position="265"/>
    </location>
</feature>
<evidence type="ECO:0000313" key="3">
    <source>
        <dbReference type="EMBL" id="MFC0393327.1"/>
    </source>
</evidence>
<proteinExistence type="predicted"/>
<evidence type="ECO:0008006" key="5">
    <source>
        <dbReference type="Google" id="ProtNLM"/>
    </source>
</evidence>
<organism evidence="3 4">
    <name type="scientific">Paenibacillus mendelii</name>
    <dbReference type="NCBI Taxonomy" id="206163"/>
    <lineage>
        <taxon>Bacteria</taxon>
        <taxon>Bacillati</taxon>
        <taxon>Bacillota</taxon>
        <taxon>Bacilli</taxon>
        <taxon>Bacillales</taxon>
        <taxon>Paenibacillaceae</taxon>
        <taxon>Paenibacillus</taxon>
    </lineage>
</organism>
<reference evidence="3 4" key="1">
    <citation type="submission" date="2024-09" db="EMBL/GenBank/DDBJ databases">
        <authorList>
            <person name="Sun Q."/>
            <person name="Mori K."/>
        </authorList>
    </citation>
    <scope>NUCLEOTIDE SEQUENCE [LARGE SCALE GENOMIC DNA]</scope>
    <source>
        <strain evidence="3 4">CCM 4839</strain>
    </source>
</reference>
<keyword evidence="2" id="KW-0732">Signal</keyword>